<dbReference type="AlphaFoldDB" id="A0AAN0VHD5"/>
<protein>
    <recommendedName>
        <fullName evidence="3">DUF4440 domain-containing protein</fullName>
    </recommendedName>
</protein>
<dbReference type="InterPro" id="IPR032710">
    <property type="entry name" value="NTF2-like_dom_sf"/>
</dbReference>
<dbReference type="RefSeq" id="WP_044048837.1">
    <property type="nucleotide sequence ID" value="NZ_CP003984.1"/>
</dbReference>
<reference evidence="1 2" key="1">
    <citation type="journal article" date="2014" name="ISME J.">
        <title>Adaptation of an abundant Roseobacter RCA organism to pelagic systems revealed by genomic and transcriptomic analyses.</title>
        <authorList>
            <person name="Voget S."/>
            <person name="Wemheuer B."/>
            <person name="Brinkhoff T."/>
            <person name="Vollmers J."/>
            <person name="Dietrich S."/>
            <person name="Giebel H.A."/>
            <person name="Beardsley C."/>
            <person name="Sardemann C."/>
            <person name="Bakenhus I."/>
            <person name="Billerbeck S."/>
            <person name="Daniel R."/>
            <person name="Simon M."/>
        </authorList>
    </citation>
    <scope>NUCLEOTIDE SEQUENCE [LARGE SCALE GENOMIC DNA]</scope>
    <source>
        <strain evidence="1 2">RCA23</strain>
    </source>
</reference>
<dbReference type="EMBL" id="CP003984">
    <property type="protein sequence ID" value="AII85975.1"/>
    <property type="molecule type" value="Genomic_DNA"/>
</dbReference>
<sequence>MIKAETVLTAWDKTLETRDFSHLSVFLSDDFQFEDTTGEVEDLATTKSWCILGEIRIKNFNIIRENEDYIVATHDVVQDGKPRSNVMVYAEKANGKFIYWKIQRAFEM</sequence>
<proteinExistence type="predicted"/>
<evidence type="ECO:0000313" key="2">
    <source>
        <dbReference type="Proteomes" id="UP000028680"/>
    </source>
</evidence>
<gene>
    <name evidence="1" type="ORF">RCA23_c04140</name>
</gene>
<name>A0AAN0VHD5_9RHOB</name>
<dbReference type="SUPFAM" id="SSF54427">
    <property type="entry name" value="NTF2-like"/>
    <property type="match status" value="1"/>
</dbReference>
<accession>A0AAN0VHD5</accession>
<dbReference type="Proteomes" id="UP000028680">
    <property type="component" value="Chromosome"/>
</dbReference>
<evidence type="ECO:0000313" key="1">
    <source>
        <dbReference type="EMBL" id="AII85975.1"/>
    </source>
</evidence>
<evidence type="ECO:0008006" key="3">
    <source>
        <dbReference type="Google" id="ProtNLM"/>
    </source>
</evidence>
<organism evidence="1 2">
    <name type="scientific">Planktomarina temperata RCA23</name>
    <dbReference type="NCBI Taxonomy" id="666509"/>
    <lineage>
        <taxon>Bacteria</taxon>
        <taxon>Pseudomonadati</taxon>
        <taxon>Pseudomonadota</taxon>
        <taxon>Alphaproteobacteria</taxon>
        <taxon>Rhodobacterales</taxon>
        <taxon>Paracoccaceae</taxon>
        <taxon>Planktomarina</taxon>
    </lineage>
</organism>
<dbReference type="KEGG" id="ptp:RCA23_c04140"/>
<keyword evidence="2" id="KW-1185">Reference proteome</keyword>